<feature type="region of interest" description="Disordered" evidence="1">
    <location>
        <begin position="1"/>
        <end position="104"/>
    </location>
</feature>
<evidence type="ECO:0000256" key="1">
    <source>
        <dbReference type="SAM" id="MobiDB-lite"/>
    </source>
</evidence>
<feature type="compositionally biased region" description="Basic and acidic residues" evidence="1">
    <location>
        <begin position="1"/>
        <end position="28"/>
    </location>
</feature>
<dbReference type="OrthoDB" id="2620452at2759"/>
<dbReference type="EMBL" id="KB467942">
    <property type="protein sequence ID" value="PCH38507.1"/>
    <property type="molecule type" value="Genomic_DNA"/>
</dbReference>
<dbReference type="AlphaFoldDB" id="A0A2H3JR72"/>
<dbReference type="Proteomes" id="UP000218811">
    <property type="component" value="Unassembled WGS sequence"/>
</dbReference>
<evidence type="ECO:0000313" key="3">
    <source>
        <dbReference type="Proteomes" id="UP000218811"/>
    </source>
</evidence>
<gene>
    <name evidence="2" type="ORF">WOLCODRAFT_149445</name>
</gene>
<evidence type="ECO:0000313" key="2">
    <source>
        <dbReference type="EMBL" id="PCH38507.1"/>
    </source>
</evidence>
<reference evidence="2 3" key="1">
    <citation type="journal article" date="2012" name="Science">
        <title>The Paleozoic origin of enzymatic lignin decomposition reconstructed from 31 fungal genomes.</title>
        <authorList>
            <person name="Floudas D."/>
            <person name="Binder M."/>
            <person name="Riley R."/>
            <person name="Barry K."/>
            <person name="Blanchette R.A."/>
            <person name="Henrissat B."/>
            <person name="Martinez A.T."/>
            <person name="Otillar R."/>
            <person name="Spatafora J.W."/>
            <person name="Yadav J.S."/>
            <person name="Aerts A."/>
            <person name="Benoit I."/>
            <person name="Boyd A."/>
            <person name="Carlson A."/>
            <person name="Copeland A."/>
            <person name="Coutinho P.M."/>
            <person name="de Vries R.P."/>
            <person name="Ferreira P."/>
            <person name="Findley K."/>
            <person name="Foster B."/>
            <person name="Gaskell J."/>
            <person name="Glotzer D."/>
            <person name="Gorecki P."/>
            <person name="Heitman J."/>
            <person name="Hesse C."/>
            <person name="Hori C."/>
            <person name="Igarashi K."/>
            <person name="Jurgens J.A."/>
            <person name="Kallen N."/>
            <person name="Kersten P."/>
            <person name="Kohler A."/>
            <person name="Kuees U."/>
            <person name="Kumar T.K.A."/>
            <person name="Kuo A."/>
            <person name="LaButti K."/>
            <person name="Larrondo L.F."/>
            <person name="Lindquist E."/>
            <person name="Ling A."/>
            <person name="Lombard V."/>
            <person name="Lucas S."/>
            <person name="Lundell T."/>
            <person name="Martin R."/>
            <person name="McLaughlin D.J."/>
            <person name="Morgenstern I."/>
            <person name="Morin E."/>
            <person name="Murat C."/>
            <person name="Nagy L.G."/>
            <person name="Nolan M."/>
            <person name="Ohm R.A."/>
            <person name="Patyshakuliyeva A."/>
            <person name="Rokas A."/>
            <person name="Ruiz-Duenas F.J."/>
            <person name="Sabat G."/>
            <person name="Salamov A."/>
            <person name="Samejima M."/>
            <person name="Schmutz J."/>
            <person name="Slot J.C."/>
            <person name="St John F."/>
            <person name="Stenlid J."/>
            <person name="Sun H."/>
            <person name="Sun S."/>
            <person name="Syed K."/>
            <person name="Tsang A."/>
            <person name="Wiebenga A."/>
            <person name="Young D."/>
            <person name="Pisabarro A."/>
            <person name="Eastwood D.C."/>
            <person name="Martin F."/>
            <person name="Cullen D."/>
            <person name="Grigoriev I.V."/>
            <person name="Hibbett D.S."/>
        </authorList>
    </citation>
    <scope>NUCLEOTIDE SEQUENCE [LARGE SCALE GENOMIC DNA]</scope>
    <source>
        <strain evidence="2 3">MD-104</strain>
    </source>
</reference>
<proteinExistence type="predicted"/>
<protein>
    <submittedName>
        <fullName evidence="2">Uncharacterized protein</fullName>
    </submittedName>
</protein>
<accession>A0A2H3JR72</accession>
<sequence>MARSRRDQTESATTEKRKGKKFLEDKVVSKKSQNSKHKESSKDRLKRLKVALAARTAQAKREKVKSRKQAKAKLRVGNDGAPASDTKTTSADNRPVRKRVSFAS</sequence>
<name>A0A2H3JR72_WOLCO</name>
<feature type="compositionally biased region" description="Basic residues" evidence="1">
    <location>
        <begin position="62"/>
        <end position="74"/>
    </location>
</feature>
<organism evidence="2 3">
    <name type="scientific">Wolfiporia cocos (strain MD-104)</name>
    <name type="common">Brown rot fungus</name>
    <dbReference type="NCBI Taxonomy" id="742152"/>
    <lineage>
        <taxon>Eukaryota</taxon>
        <taxon>Fungi</taxon>
        <taxon>Dikarya</taxon>
        <taxon>Basidiomycota</taxon>
        <taxon>Agaricomycotina</taxon>
        <taxon>Agaricomycetes</taxon>
        <taxon>Polyporales</taxon>
        <taxon>Phaeolaceae</taxon>
        <taxon>Wolfiporia</taxon>
    </lineage>
</organism>
<keyword evidence="3" id="KW-1185">Reference proteome</keyword>